<dbReference type="PRINTS" id="PR00723">
    <property type="entry name" value="SUBTILISIN"/>
</dbReference>
<dbReference type="Proteomes" id="UP000430345">
    <property type="component" value="Unassembled WGS sequence"/>
</dbReference>
<feature type="active site" description="Charge relay system" evidence="5">
    <location>
        <position position="342"/>
    </location>
</feature>
<dbReference type="AlphaFoldDB" id="A0A6I1MR94"/>
<feature type="active site" description="Charge relay system" evidence="5">
    <location>
        <position position="117"/>
    </location>
</feature>
<comment type="caution">
    <text evidence="7">The sequence shown here is derived from an EMBL/GenBank/DDBJ whole genome shotgun (WGS) entry which is preliminary data.</text>
</comment>
<dbReference type="InterPro" id="IPR015500">
    <property type="entry name" value="Peptidase_S8_subtilisin-rel"/>
</dbReference>
<dbReference type="InterPro" id="IPR050131">
    <property type="entry name" value="Peptidase_S8_subtilisin-like"/>
</dbReference>
<keyword evidence="4 5" id="KW-0720">Serine protease</keyword>
<name>A0A6I1MR94_9CLOT</name>
<evidence type="ECO:0000256" key="3">
    <source>
        <dbReference type="ARBA" id="ARBA00022801"/>
    </source>
</evidence>
<dbReference type="InterPro" id="IPR036852">
    <property type="entry name" value="Peptidase_S8/S53_dom_sf"/>
</dbReference>
<evidence type="ECO:0000256" key="5">
    <source>
        <dbReference type="PROSITE-ProRule" id="PRU01240"/>
    </source>
</evidence>
<dbReference type="RefSeq" id="WP_152888886.1">
    <property type="nucleotide sequence ID" value="NZ_WHJC01000065.1"/>
</dbReference>
<dbReference type="InterPro" id="IPR000209">
    <property type="entry name" value="Peptidase_S8/S53_dom"/>
</dbReference>
<dbReference type="Gene3D" id="3.40.50.200">
    <property type="entry name" value="Peptidase S8/S53 domain"/>
    <property type="match status" value="1"/>
</dbReference>
<dbReference type="PROSITE" id="PS51892">
    <property type="entry name" value="SUBTILASE"/>
    <property type="match status" value="1"/>
</dbReference>
<evidence type="ECO:0000313" key="8">
    <source>
        <dbReference type="Proteomes" id="UP000430345"/>
    </source>
</evidence>
<dbReference type="PANTHER" id="PTHR43806">
    <property type="entry name" value="PEPTIDASE S8"/>
    <property type="match status" value="1"/>
</dbReference>
<dbReference type="OrthoDB" id="9798386at2"/>
<comment type="similarity">
    <text evidence="1 5">Belongs to the peptidase S8 family.</text>
</comment>
<reference evidence="7 8" key="1">
    <citation type="submission" date="2019-10" db="EMBL/GenBank/DDBJ databases">
        <title>The Genome Sequence of Clostridium tarantellae Isolated from Fish Brain.</title>
        <authorList>
            <person name="Bano L."/>
            <person name="Kiel M."/>
            <person name="Sales G."/>
            <person name="Doxey A.C."/>
            <person name="Mansfield M.J."/>
            <person name="Schiavone M."/>
            <person name="Rossetto O."/>
            <person name="Pirazzini M."/>
            <person name="Dobrindt U."/>
            <person name="Montecucco C."/>
        </authorList>
    </citation>
    <scope>NUCLEOTIDE SEQUENCE [LARGE SCALE GENOMIC DNA]</scope>
    <source>
        <strain evidence="7 8">DSM 3997</strain>
    </source>
</reference>
<dbReference type="PROSITE" id="PS00136">
    <property type="entry name" value="SUBTILASE_ASP"/>
    <property type="match status" value="1"/>
</dbReference>
<evidence type="ECO:0000256" key="2">
    <source>
        <dbReference type="ARBA" id="ARBA00022670"/>
    </source>
</evidence>
<keyword evidence="3 5" id="KW-0378">Hydrolase</keyword>
<dbReference type="InterPro" id="IPR037045">
    <property type="entry name" value="S8pro/Inhibitor_I9_sf"/>
</dbReference>
<accession>A0A6I1MR94</accession>
<dbReference type="SUPFAM" id="SSF52743">
    <property type="entry name" value="Subtilisin-like"/>
    <property type="match status" value="1"/>
</dbReference>
<evidence type="ECO:0000259" key="6">
    <source>
        <dbReference type="Pfam" id="PF00082"/>
    </source>
</evidence>
<evidence type="ECO:0000256" key="4">
    <source>
        <dbReference type="ARBA" id="ARBA00022825"/>
    </source>
</evidence>
<dbReference type="Pfam" id="PF00082">
    <property type="entry name" value="Peptidase_S8"/>
    <property type="match status" value="1"/>
</dbReference>
<keyword evidence="8" id="KW-1185">Reference proteome</keyword>
<dbReference type="PANTHER" id="PTHR43806:SF65">
    <property type="entry name" value="SERINE PROTEASE APRX"/>
    <property type="match status" value="1"/>
</dbReference>
<feature type="domain" description="Peptidase S8/S53" evidence="6">
    <location>
        <begin position="108"/>
        <end position="372"/>
    </location>
</feature>
<feature type="active site" description="Charge relay system" evidence="5">
    <location>
        <position position="152"/>
    </location>
</feature>
<dbReference type="Gene3D" id="3.30.70.80">
    <property type="entry name" value="Peptidase S8 propeptide/proteinase inhibitor I9"/>
    <property type="match status" value="1"/>
</dbReference>
<sequence>MFSLKNKLDKNLKTCLDKSYYNSYRVLIKCKKFFDDIEKKIPTLKGNIIRSIDSIDIICANLNSKAIYRLIEYPEVKYICFDDYAILSGLSINTANCVNLSNDFKYSGNGINIGLIDSGIYPHKDLLTPINKIKKFVDLINNLNFPYDDNGHGTALAGVMCSSGISSKSIYKGIATKSMLICYKAFNSVGKAFISDILFSIQSLIRDKDFPVNILCLPFELLNNDFFIIECFDNIFKIAIKNKIIPIIPTGNNLNIENSIRGLALSENCIVVGGLNTCKSPFEPYIYSSCGNKNNLHKPHLVAACVNIMCLNSNISYISEKNGLKLYPPKLEKDYISFNGTSIACAYVCGSCALLLEHNPKLQFKDICSLIKISCNPIENYNKSMVGEGTLDLSKFIQ</sequence>
<gene>
    <name evidence="7" type="ORF">GBZ86_06465</name>
</gene>
<organism evidence="7 8">
    <name type="scientific">Clostridium tarantellae</name>
    <dbReference type="NCBI Taxonomy" id="39493"/>
    <lineage>
        <taxon>Bacteria</taxon>
        <taxon>Bacillati</taxon>
        <taxon>Bacillota</taxon>
        <taxon>Clostridia</taxon>
        <taxon>Eubacteriales</taxon>
        <taxon>Clostridiaceae</taxon>
        <taxon>Clostridium</taxon>
    </lineage>
</organism>
<dbReference type="GO" id="GO:0004252">
    <property type="term" value="F:serine-type endopeptidase activity"/>
    <property type="evidence" value="ECO:0007669"/>
    <property type="project" value="UniProtKB-UniRule"/>
</dbReference>
<dbReference type="GO" id="GO:0006508">
    <property type="term" value="P:proteolysis"/>
    <property type="evidence" value="ECO:0007669"/>
    <property type="project" value="UniProtKB-KW"/>
</dbReference>
<protein>
    <submittedName>
        <fullName evidence="7">S8 family serine peptidase</fullName>
    </submittedName>
</protein>
<evidence type="ECO:0000313" key="7">
    <source>
        <dbReference type="EMBL" id="MPQ43401.1"/>
    </source>
</evidence>
<dbReference type="InterPro" id="IPR023827">
    <property type="entry name" value="Peptidase_S8_Asp-AS"/>
</dbReference>
<proteinExistence type="inferred from homology"/>
<keyword evidence="2 5" id="KW-0645">Protease</keyword>
<evidence type="ECO:0000256" key="1">
    <source>
        <dbReference type="ARBA" id="ARBA00011073"/>
    </source>
</evidence>
<dbReference type="EMBL" id="WHJC01000065">
    <property type="protein sequence ID" value="MPQ43401.1"/>
    <property type="molecule type" value="Genomic_DNA"/>
</dbReference>